<organism evidence="10 11">
    <name type="scientific">Drosophila mojavensis</name>
    <name type="common">Fruit fly</name>
    <dbReference type="NCBI Taxonomy" id="7230"/>
    <lineage>
        <taxon>Eukaryota</taxon>
        <taxon>Metazoa</taxon>
        <taxon>Ecdysozoa</taxon>
        <taxon>Arthropoda</taxon>
        <taxon>Hexapoda</taxon>
        <taxon>Insecta</taxon>
        <taxon>Pterygota</taxon>
        <taxon>Neoptera</taxon>
        <taxon>Endopterygota</taxon>
        <taxon>Diptera</taxon>
        <taxon>Brachycera</taxon>
        <taxon>Muscomorpha</taxon>
        <taxon>Ephydroidea</taxon>
        <taxon>Drosophilidae</taxon>
        <taxon>Drosophila</taxon>
    </lineage>
</organism>
<evidence type="ECO:0000256" key="7">
    <source>
        <dbReference type="ARBA" id="ARBA00023136"/>
    </source>
</evidence>
<evidence type="ECO:0000256" key="6">
    <source>
        <dbReference type="ARBA" id="ARBA00023128"/>
    </source>
</evidence>
<feature type="region of interest" description="Disordered" evidence="9">
    <location>
        <begin position="251"/>
        <end position="282"/>
    </location>
</feature>
<dbReference type="PANTHER" id="PTHR31816:SF3">
    <property type="entry name" value="MICOS COMPLEX SUBUNIT MIC13"/>
    <property type="match status" value="1"/>
</dbReference>
<proteinExistence type="inferred from homology"/>
<evidence type="ECO:0000256" key="5">
    <source>
        <dbReference type="ARBA" id="ARBA00022989"/>
    </source>
</evidence>
<dbReference type="GO" id="GO:0042407">
    <property type="term" value="P:cristae formation"/>
    <property type="evidence" value="ECO:0007669"/>
    <property type="project" value="TreeGrafter"/>
</dbReference>
<dbReference type="InterPro" id="IPR026769">
    <property type="entry name" value="Mic13"/>
</dbReference>
<feature type="compositionally biased region" description="Basic and acidic residues" evidence="9">
    <location>
        <begin position="196"/>
        <end position="207"/>
    </location>
</feature>
<sequence length="282" mass="32600">MALPVANVNLLRRLNIYSVKIENLALRTGIVVAVIMATKRYNIWDSSDETQEVYNSTIRWISPYAKQTCDYLNIQLPSLPPQREKSFLGVYYYNQTVKTLVDLLNMFPTYIYGILERIPSVTNDIASCIREQYHKHQTESEKKKALEKEKNERKIRIDERALVQTIEPHPDVDSKCQTKNHTDHKDTPITSSIKETCPRNKPRDHATTFRKKTCPKTSIGPPCDQQNQKNSNELDKQCKCPKCTIRESTAWSDNKPKCPNRNTTILTEPNEVEKEISKKTES</sequence>
<dbReference type="Proteomes" id="UP000009192">
    <property type="component" value="Unassembled WGS sequence"/>
</dbReference>
<evidence type="ECO:0000256" key="1">
    <source>
        <dbReference type="ARBA" id="ARBA00004434"/>
    </source>
</evidence>
<comment type="subcellular location">
    <subcellularLocation>
        <location evidence="1 8">Mitochondrion inner membrane</location>
        <topology evidence="1 8">Single-pass membrane protein</topology>
    </subcellularLocation>
</comment>
<gene>
    <name evidence="10" type="primary">Dmoj\GI25994</name>
    <name evidence="10" type="ORF">Dmoj_GI25994</name>
</gene>
<dbReference type="InParanoid" id="A0A0Q9XJS8"/>
<dbReference type="PANTHER" id="PTHR31816">
    <property type="entry name" value="MICOS COMPLEX SUBUNIT MIC13"/>
    <property type="match status" value="1"/>
</dbReference>
<feature type="compositionally biased region" description="Basic and acidic residues" evidence="9">
    <location>
        <begin position="271"/>
        <end position="282"/>
    </location>
</feature>
<dbReference type="FunCoup" id="A0A0Q9XJS8">
    <property type="interactions" value="1"/>
</dbReference>
<dbReference type="EMBL" id="CH933808">
    <property type="protein sequence ID" value="KRG05556.1"/>
    <property type="molecule type" value="Genomic_DNA"/>
</dbReference>
<keyword evidence="7" id="KW-0472">Membrane</keyword>
<comment type="subunit">
    <text evidence="8">Component of the mitochondrial contact site and cristae organizing system (MICOS) complex.</text>
</comment>
<comment type="function">
    <text evidence="8">Component of the MICOS complex, a large protein complex of the mitochondrial inner membrane that plays crucial roles in the maintenance of crista junctions, inner membrane architecture, and formation of contact sites to the outer membrane.</text>
</comment>
<dbReference type="AlphaFoldDB" id="A0A0Q9XJS8"/>
<evidence type="ECO:0000256" key="4">
    <source>
        <dbReference type="ARBA" id="ARBA00022792"/>
    </source>
</evidence>
<protein>
    <recommendedName>
        <fullName evidence="8">MICOS complex subunit MIC13</fullName>
    </recommendedName>
</protein>
<dbReference type="Pfam" id="PF15884">
    <property type="entry name" value="QIL1"/>
    <property type="match status" value="1"/>
</dbReference>
<feature type="region of interest" description="Disordered" evidence="9">
    <location>
        <begin position="169"/>
        <end position="231"/>
    </location>
</feature>
<dbReference type="GO" id="GO:0044284">
    <property type="term" value="C:mitochondrial crista junction"/>
    <property type="evidence" value="ECO:0007669"/>
    <property type="project" value="TreeGrafter"/>
</dbReference>
<accession>A0A0Q9XJS8</accession>
<evidence type="ECO:0000313" key="11">
    <source>
        <dbReference type="Proteomes" id="UP000009192"/>
    </source>
</evidence>
<keyword evidence="3" id="KW-0812">Transmembrane</keyword>
<evidence type="ECO:0000256" key="2">
    <source>
        <dbReference type="ARBA" id="ARBA00006771"/>
    </source>
</evidence>
<comment type="similarity">
    <text evidence="2 8">Belongs to the MICOS complex subunit Mic13 family.</text>
</comment>
<feature type="compositionally biased region" description="Basic and acidic residues" evidence="9">
    <location>
        <begin position="169"/>
        <end position="187"/>
    </location>
</feature>
<reference evidence="10 11" key="1">
    <citation type="journal article" date="2007" name="Nature">
        <title>Evolution of genes and genomes on the Drosophila phylogeny.</title>
        <authorList>
            <consortium name="Drosophila 12 Genomes Consortium"/>
            <person name="Clark A.G."/>
            <person name="Eisen M.B."/>
            <person name="Smith D.R."/>
            <person name="Bergman C.M."/>
            <person name="Oliver B."/>
            <person name="Markow T.A."/>
            <person name="Kaufman T.C."/>
            <person name="Kellis M."/>
            <person name="Gelbart W."/>
            <person name="Iyer V.N."/>
            <person name="Pollard D.A."/>
            <person name="Sackton T.B."/>
            <person name="Larracuente A.M."/>
            <person name="Singh N.D."/>
            <person name="Abad J.P."/>
            <person name="Abt D.N."/>
            <person name="Adryan B."/>
            <person name="Aguade M."/>
            <person name="Akashi H."/>
            <person name="Anderson W.W."/>
            <person name="Aquadro C.F."/>
            <person name="Ardell D.H."/>
            <person name="Arguello R."/>
            <person name="Artieri C.G."/>
            <person name="Barbash D.A."/>
            <person name="Barker D."/>
            <person name="Barsanti P."/>
            <person name="Batterham P."/>
            <person name="Batzoglou S."/>
            <person name="Begun D."/>
            <person name="Bhutkar A."/>
            <person name="Blanco E."/>
            <person name="Bosak S.A."/>
            <person name="Bradley R.K."/>
            <person name="Brand A.D."/>
            <person name="Brent M.R."/>
            <person name="Brooks A.N."/>
            <person name="Brown R.H."/>
            <person name="Butlin R.K."/>
            <person name="Caggese C."/>
            <person name="Calvi B.R."/>
            <person name="Bernardo de Carvalho A."/>
            <person name="Caspi A."/>
            <person name="Castrezana S."/>
            <person name="Celniker S.E."/>
            <person name="Chang J.L."/>
            <person name="Chapple C."/>
            <person name="Chatterji S."/>
            <person name="Chinwalla A."/>
            <person name="Civetta A."/>
            <person name="Clifton S.W."/>
            <person name="Comeron J.M."/>
            <person name="Costello J.C."/>
            <person name="Coyne J.A."/>
            <person name="Daub J."/>
            <person name="David R.G."/>
            <person name="Delcher A.L."/>
            <person name="Delehaunty K."/>
            <person name="Do C.B."/>
            <person name="Ebling H."/>
            <person name="Edwards K."/>
            <person name="Eickbush T."/>
            <person name="Evans J.D."/>
            <person name="Filipski A."/>
            <person name="Findeiss S."/>
            <person name="Freyhult E."/>
            <person name="Fulton L."/>
            <person name="Fulton R."/>
            <person name="Garcia A.C."/>
            <person name="Gardiner A."/>
            <person name="Garfield D.A."/>
            <person name="Garvin B.E."/>
            <person name="Gibson G."/>
            <person name="Gilbert D."/>
            <person name="Gnerre S."/>
            <person name="Godfrey J."/>
            <person name="Good R."/>
            <person name="Gotea V."/>
            <person name="Gravely B."/>
            <person name="Greenberg A.J."/>
            <person name="Griffiths-Jones S."/>
            <person name="Gross S."/>
            <person name="Guigo R."/>
            <person name="Gustafson E.A."/>
            <person name="Haerty W."/>
            <person name="Hahn M.W."/>
            <person name="Halligan D.L."/>
            <person name="Halpern A.L."/>
            <person name="Halter G.M."/>
            <person name="Han M.V."/>
            <person name="Heger A."/>
            <person name="Hillier L."/>
            <person name="Hinrichs A.S."/>
            <person name="Holmes I."/>
            <person name="Hoskins R.A."/>
            <person name="Hubisz M.J."/>
            <person name="Hultmark D."/>
            <person name="Huntley M.A."/>
            <person name="Jaffe D.B."/>
            <person name="Jagadeeshan S."/>
            <person name="Jeck W.R."/>
            <person name="Johnson J."/>
            <person name="Jones C.D."/>
            <person name="Jordan W.C."/>
            <person name="Karpen G.H."/>
            <person name="Kataoka E."/>
            <person name="Keightley P.D."/>
            <person name="Kheradpour P."/>
            <person name="Kirkness E.F."/>
            <person name="Koerich L.B."/>
            <person name="Kristiansen K."/>
            <person name="Kudrna D."/>
            <person name="Kulathinal R.J."/>
            <person name="Kumar S."/>
            <person name="Kwok R."/>
            <person name="Lander E."/>
            <person name="Langley C.H."/>
            <person name="Lapoint R."/>
            <person name="Lazzaro B.P."/>
            <person name="Lee S.J."/>
            <person name="Levesque L."/>
            <person name="Li R."/>
            <person name="Lin C.F."/>
            <person name="Lin M.F."/>
            <person name="Lindblad-Toh K."/>
            <person name="Llopart A."/>
            <person name="Long M."/>
            <person name="Low L."/>
            <person name="Lozovsky E."/>
            <person name="Lu J."/>
            <person name="Luo M."/>
            <person name="Machado C.A."/>
            <person name="Makalowski W."/>
            <person name="Marzo M."/>
            <person name="Matsuda M."/>
            <person name="Matzkin L."/>
            <person name="McAllister B."/>
            <person name="McBride C.S."/>
            <person name="McKernan B."/>
            <person name="McKernan K."/>
            <person name="Mendez-Lago M."/>
            <person name="Minx P."/>
            <person name="Mollenhauer M.U."/>
            <person name="Montooth K."/>
            <person name="Mount S.M."/>
            <person name="Mu X."/>
            <person name="Myers E."/>
            <person name="Negre B."/>
            <person name="Newfeld S."/>
            <person name="Nielsen R."/>
            <person name="Noor M.A."/>
            <person name="O'Grady P."/>
            <person name="Pachter L."/>
            <person name="Papaceit M."/>
            <person name="Parisi M.J."/>
            <person name="Parisi M."/>
            <person name="Parts L."/>
            <person name="Pedersen J.S."/>
            <person name="Pesole G."/>
            <person name="Phillippy A.M."/>
            <person name="Ponting C.P."/>
            <person name="Pop M."/>
            <person name="Porcelli D."/>
            <person name="Powell J.R."/>
            <person name="Prohaska S."/>
            <person name="Pruitt K."/>
            <person name="Puig M."/>
            <person name="Quesneville H."/>
            <person name="Ram K.R."/>
            <person name="Rand D."/>
            <person name="Rasmussen M.D."/>
            <person name="Reed L.K."/>
            <person name="Reenan R."/>
            <person name="Reily A."/>
            <person name="Remington K.A."/>
            <person name="Rieger T.T."/>
            <person name="Ritchie M.G."/>
            <person name="Robin C."/>
            <person name="Rogers Y.H."/>
            <person name="Rohde C."/>
            <person name="Rozas J."/>
            <person name="Rubenfield M.J."/>
            <person name="Ruiz A."/>
            <person name="Russo S."/>
            <person name="Salzberg S.L."/>
            <person name="Sanchez-Gracia A."/>
            <person name="Saranga D.J."/>
            <person name="Sato H."/>
            <person name="Schaeffer S.W."/>
            <person name="Schatz M.C."/>
            <person name="Schlenke T."/>
            <person name="Schwartz R."/>
            <person name="Segarra C."/>
            <person name="Singh R.S."/>
            <person name="Sirot L."/>
            <person name="Sirota M."/>
            <person name="Sisneros N.B."/>
            <person name="Smith C.D."/>
            <person name="Smith T.F."/>
            <person name="Spieth J."/>
            <person name="Stage D.E."/>
            <person name="Stark A."/>
            <person name="Stephan W."/>
            <person name="Strausberg R.L."/>
            <person name="Strempel S."/>
            <person name="Sturgill D."/>
            <person name="Sutton G."/>
            <person name="Sutton G.G."/>
            <person name="Tao W."/>
            <person name="Teichmann S."/>
            <person name="Tobari Y.N."/>
            <person name="Tomimura Y."/>
            <person name="Tsolas J.M."/>
            <person name="Valente V.L."/>
            <person name="Venter E."/>
            <person name="Venter J.C."/>
            <person name="Vicario S."/>
            <person name="Vieira F.G."/>
            <person name="Vilella A.J."/>
            <person name="Villasante A."/>
            <person name="Walenz B."/>
            <person name="Wang J."/>
            <person name="Wasserman M."/>
            <person name="Watts T."/>
            <person name="Wilson D."/>
            <person name="Wilson R.K."/>
            <person name="Wing R.A."/>
            <person name="Wolfner M.F."/>
            <person name="Wong A."/>
            <person name="Wong G.K."/>
            <person name="Wu C.I."/>
            <person name="Wu G."/>
            <person name="Yamamoto D."/>
            <person name="Yang H.P."/>
            <person name="Yang S.P."/>
            <person name="Yorke J.A."/>
            <person name="Yoshida K."/>
            <person name="Zdobnov E."/>
            <person name="Zhang P."/>
            <person name="Zhang Y."/>
            <person name="Zimin A.V."/>
            <person name="Baldwin J."/>
            <person name="Abdouelleil A."/>
            <person name="Abdulkadir J."/>
            <person name="Abebe A."/>
            <person name="Abera B."/>
            <person name="Abreu J."/>
            <person name="Acer S.C."/>
            <person name="Aftuck L."/>
            <person name="Alexander A."/>
            <person name="An P."/>
            <person name="Anderson E."/>
            <person name="Anderson S."/>
            <person name="Arachi H."/>
            <person name="Azer M."/>
            <person name="Bachantsang P."/>
            <person name="Barry A."/>
            <person name="Bayul T."/>
            <person name="Berlin A."/>
            <person name="Bessette D."/>
            <person name="Bloom T."/>
            <person name="Blye J."/>
            <person name="Boguslavskiy L."/>
            <person name="Bonnet C."/>
            <person name="Boukhgalter B."/>
            <person name="Bourzgui I."/>
            <person name="Brown A."/>
            <person name="Cahill P."/>
            <person name="Channer S."/>
            <person name="Cheshatsang Y."/>
            <person name="Chuda L."/>
            <person name="Citroen M."/>
            <person name="Collymore A."/>
            <person name="Cooke P."/>
            <person name="Costello M."/>
            <person name="D'Aco K."/>
            <person name="Daza R."/>
            <person name="De Haan G."/>
            <person name="DeGray S."/>
            <person name="DeMaso C."/>
            <person name="Dhargay N."/>
            <person name="Dooley K."/>
            <person name="Dooley E."/>
            <person name="Doricent M."/>
            <person name="Dorje P."/>
            <person name="Dorjee K."/>
            <person name="Dupes A."/>
            <person name="Elong R."/>
            <person name="Falk J."/>
            <person name="Farina A."/>
            <person name="Faro S."/>
            <person name="Ferguson D."/>
            <person name="Fisher S."/>
            <person name="Foley C.D."/>
            <person name="Franke A."/>
            <person name="Friedrich D."/>
            <person name="Gadbois L."/>
            <person name="Gearin G."/>
            <person name="Gearin C.R."/>
            <person name="Giannoukos G."/>
            <person name="Goode T."/>
            <person name="Graham J."/>
            <person name="Grandbois E."/>
            <person name="Grewal S."/>
            <person name="Gyaltsen K."/>
            <person name="Hafez N."/>
            <person name="Hagos B."/>
            <person name="Hall J."/>
            <person name="Henson C."/>
            <person name="Hollinger A."/>
            <person name="Honan T."/>
            <person name="Huard M.D."/>
            <person name="Hughes L."/>
            <person name="Hurhula B."/>
            <person name="Husby M.E."/>
            <person name="Kamat A."/>
            <person name="Kanga B."/>
            <person name="Kashin S."/>
            <person name="Khazanovich D."/>
            <person name="Kisner P."/>
            <person name="Lance K."/>
            <person name="Lara M."/>
            <person name="Lee W."/>
            <person name="Lennon N."/>
            <person name="Letendre F."/>
            <person name="LeVine R."/>
            <person name="Lipovsky A."/>
            <person name="Liu X."/>
            <person name="Liu J."/>
            <person name="Liu S."/>
            <person name="Lokyitsang T."/>
            <person name="Lokyitsang Y."/>
            <person name="Lubonja R."/>
            <person name="Lui A."/>
            <person name="MacDonald P."/>
            <person name="Magnisalis V."/>
            <person name="Maru K."/>
            <person name="Matthews C."/>
            <person name="McCusker W."/>
            <person name="McDonough S."/>
            <person name="Mehta T."/>
            <person name="Meldrim J."/>
            <person name="Meneus L."/>
            <person name="Mihai O."/>
            <person name="Mihalev A."/>
            <person name="Mihova T."/>
            <person name="Mittelman R."/>
            <person name="Mlenga V."/>
            <person name="Montmayeur A."/>
            <person name="Mulrain L."/>
            <person name="Navidi A."/>
            <person name="Naylor J."/>
            <person name="Negash T."/>
            <person name="Nguyen T."/>
            <person name="Nguyen N."/>
            <person name="Nicol R."/>
            <person name="Norbu C."/>
            <person name="Norbu N."/>
            <person name="Novod N."/>
            <person name="O'Neill B."/>
            <person name="Osman S."/>
            <person name="Markiewicz E."/>
            <person name="Oyono O.L."/>
            <person name="Patti C."/>
            <person name="Phunkhang P."/>
            <person name="Pierre F."/>
            <person name="Priest M."/>
            <person name="Raghuraman S."/>
            <person name="Rege F."/>
            <person name="Reyes R."/>
            <person name="Rise C."/>
            <person name="Rogov P."/>
            <person name="Ross K."/>
            <person name="Ryan E."/>
            <person name="Settipalli S."/>
            <person name="Shea T."/>
            <person name="Sherpa N."/>
            <person name="Shi L."/>
            <person name="Shih D."/>
            <person name="Sparrow T."/>
            <person name="Spaulding J."/>
            <person name="Stalker J."/>
            <person name="Stange-Thomann N."/>
            <person name="Stavropoulos S."/>
            <person name="Stone C."/>
            <person name="Strader C."/>
            <person name="Tesfaye S."/>
            <person name="Thomson T."/>
            <person name="Thoulutsang Y."/>
            <person name="Thoulutsang D."/>
            <person name="Topham K."/>
            <person name="Topping I."/>
            <person name="Tsamla T."/>
            <person name="Vassiliev H."/>
            <person name="Vo A."/>
            <person name="Wangchuk T."/>
            <person name="Wangdi T."/>
            <person name="Weiand M."/>
            <person name="Wilkinson J."/>
            <person name="Wilson A."/>
            <person name="Yadav S."/>
            <person name="Young G."/>
            <person name="Yu Q."/>
            <person name="Zembek L."/>
            <person name="Zhong D."/>
            <person name="Zimmer A."/>
            <person name="Zwirko Z."/>
            <person name="Jaffe D.B."/>
            <person name="Alvarez P."/>
            <person name="Brockman W."/>
            <person name="Butler J."/>
            <person name="Chin C."/>
            <person name="Gnerre S."/>
            <person name="Grabherr M."/>
            <person name="Kleber M."/>
            <person name="Mauceli E."/>
            <person name="MacCallum I."/>
        </authorList>
    </citation>
    <scope>NUCLEOTIDE SEQUENCE [LARGE SCALE GENOMIC DNA]</scope>
    <source>
        <strain evidence="11">Tucson 15081-1352.22</strain>
    </source>
</reference>
<evidence type="ECO:0000256" key="9">
    <source>
        <dbReference type="SAM" id="MobiDB-lite"/>
    </source>
</evidence>
<keyword evidence="4 8" id="KW-0999">Mitochondrion inner membrane</keyword>
<keyword evidence="5" id="KW-1133">Transmembrane helix</keyword>
<dbReference type="KEGG" id="dmo:Dmoj_GI25994"/>
<evidence type="ECO:0000256" key="8">
    <source>
        <dbReference type="RuleBase" id="RU363009"/>
    </source>
</evidence>
<dbReference type="GO" id="GO:0061617">
    <property type="term" value="C:MICOS complex"/>
    <property type="evidence" value="ECO:0007669"/>
    <property type="project" value="UniProtKB-UniRule"/>
</dbReference>
<dbReference type="OrthoDB" id="7828865at2759"/>
<keyword evidence="11" id="KW-1185">Reference proteome</keyword>
<name>A0A0Q9XJS8_DROMO</name>
<evidence type="ECO:0000313" key="10">
    <source>
        <dbReference type="EMBL" id="KRG05556.1"/>
    </source>
</evidence>
<keyword evidence="6 8" id="KW-0496">Mitochondrion</keyword>
<evidence type="ECO:0000256" key="3">
    <source>
        <dbReference type="ARBA" id="ARBA00022692"/>
    </source>
</evidence>